<keyword evidence="2" id="KW-0175">Coiled coil</keyword>
<dbReference type="EMBL" id="VRMN01000002">
    <property type="protein sequence ID" value="KAA8497067.1"/>
    <property type="molecule type" value="Genomic_DNA"/>
</dbReference>
<evidence type="ECO:0000313" key="5">
    <source>
        <dbReference type="EMBL" id="KAA8497067.1"/>
    </source>
</evidence>
<dbReference type="GO" id="GO:0016020">
    <property type="term" value="C:membrane"/>
    <property type="evidence" value="ECO:0007669"/>
    <property type="project" value="InterPro"/>
</dbReference>
<dbReference type="InterPro" id="IPR011012">
    <property type="entry name" value="Longin-like_dom_sf"/>
</dbReference>
<keyword evidence="6" id="KW-1185">Reference proteome</keyword>
<dbReference type="Pfam" id="PF00957">
    <property type="entry name" value="Synaptobrevin"/>
    <property type="match status" value="1"/>
</dbReference>
<dbReference type="PANTHER" id="PTHR21136">
    <property type="entry name" value="SNARE PROTEINS"/>
    <property type="match status" value="1"/>
</dbReference>
<dbReference type="PANTHER" id="PTHR21136:SF168">
    <property type="entry name" value="VESICLE-ASSOCIATED MEMBRANE PROTEIN 9"/>
    <property type="match status" value="1"/>
</dbReference>
<dbReference type="PROSITE" id="PS50892">
    <property type="entry name" value="V_SNARE"/>
    <property type="match status" value="1"/>
</dbReference>
<feature type="transmembrane region" description="Helical" evidence="3">
    <location>
        <begin position="218"/>
        <end position="239"/>
    </location>
</feature>
<dbReference type="Proteomes" id="UP000324585">
    <property type="component" value="Unassembled WGS sequence"/>
</dbReference>
<dbReference type="AlphaFoldDB" id="A0A5J4Z300"/>
<dbReference type="InterPro" id="IPR001388">
    <property type="entry name" value="Synaptobrevin-like"/>
</dbReference>
<dbReference type="GO" id="GO:0016192">
    <property type="term" value="P:vesicle-mediated transport"/>
    <property type="evidence" value="ECO:0007669"/>
    <property type="project" value="InterPro"/>
</dbReference>
<accession>A0A5J4Z300</accession>
<keyword evidence="1" id="KW-0813">Transport</keyword>
<dbReference type="Gene3D" id="1.20.5.110">
    <property type="match status" value="1"/>
</dbReference>
<evidence type="ECO:0000256" key="2">
    <source>
        <dbReference type="PROSITE-ProRule" id="PRU00290"/>
    </source>
</evidence>
<dbReference type="SUPFAM" id="SSF64356">
    <property type="entry name" value="SNARE-like"/>
    <property type="match status" value="1"/>
</dbReference>
<keyword evidence="3" id="KW-1133">Transmembrane helix</keyword>
<dbReference type="GO" id="GO:0015031">
    <property type="term" value="P:protein transport"/>
    <property type="evidence" value="ECO:0007669"/>
    <property type="project" value="UniProtKB-KW"/>
</dbReference>
<evidence type="ECO:0000256" key="1">
    <source>
        <dbReference type="ARBA" id="ARBA00022927"/>
    </source>
</evidence>
<evidence type="ECO:0000259" key="4">
    <source>
        <dbReference type="PROSITE" id="PS50892"/>
    </source>
</evidence>
<dbReference type="OrthoDB" id="190375at2759"/>
<keyword evidence="1" id="KW-0653">Protein transport</keyword>
<proteinExistence type="predicted"/>
<gene>
    <name evidence="5" type="ORF">FVE85_0796</name>
</gene>
<dbReference type="InterPro" id="IPR042855">
    <property type="entry name" value="V_SNARE_CC"/>
</dbReference>
<dbReference type="SUPFAM" id="SSF58038">
    <property type="entry name" value="SNARE fusion complex"/>
    <property type="match status" value="1"/>
</dbReference>
<feature type="domain" description="V-SNARE coiled-coil homology" evidence="4">
    <location>
        <begin position="154"/>
        <end position="214"/>
    </location>
</feature>
<keyword evidence="3" id="KW-0812">Transmembrane</keyword>
<evidence type="ECO:0000256" key="3">
    <source>
        <dbReference type="SAM" id="Phobius"/>
    </source>
</evidence>
<comment type="caution">
    <text evidence="5">The sequence shown here is derived from an EMBL/GenBank/DDBJ whole genome shotgun (WGS) entry which is preliminary data.</text>
</comment>
<sequence>MEQLVEGVRAVALSRAAPSRVGLGLNTWFGQPELLMLYNAKLDTFSEPEPFAEKVKKVAKSGVHETHKLTILDEQLDAAIHYQFRPDTNVLYVAVTGKRYPQARAFQLLRKAVRETEGLYGAELSRVGPAQLNGDVELRNLLIDLCVEFRYDSRVAQVDEQLDEVKLVMQQNITAAMARGEKLEILQDKTEQMNLEAGEFNRSAAEVRNDFWRENMKLIAAISLATLILILILILVFTLR</sequence>
<dbReference type="PRINTS" id="PR00219">
    <property type="entry name" value="SYNAPTOBREVN"/>
</dbReference>
<organism evidence="5 6">
    <name type="scientific">Porphyridium purpureum</name>
    <name type="common">Red alga</name>
    <name type="synonym">Porphyridium cruentum</name>
    <dbReference type="NCBI Taxonomy" id="35688"/>
    <lineage>
        <taxon>Eukaryota</taxon>
        <taxon>Rhodophyta</taxon>
        <taxon>Bangiophyceae</taxon>
        <taxon>Porphyridiales</taxon>
        <taxon>Porphyridiaceae</taxon>
        <taxon>Porphyridium</taxon>
    </lineage>
</organism>
<dbReference type="CDD" id="cd15843">
    <property type="entry name" value="R-SNARE"/>
    <property type="match status" value="1"/>
</dbReference>
<dbReference type="InterPro" id="IPR051097">
    <property type="entry name" value="Synaptobrevin-like_transport"/>
</dbReference>
<evidence type="ECO:0000313" key="6">
    <source>
        <dbReference type="Proteomes" id="UP000324585"/>
    </source>
</evidence>
<reference evidence="6" key="1">
    <citation type="journal article" date="2019" name="Nat. Commun.">
        <title>Expansion of phycobilisome linker gene families in mesophilic red algae.</title>
        <authorList>
            <person name="Lee J."/>
            <person name="Kim D."/>
            <person name="Bhattacharya D."/>
            <person name="Yoon H.S."/>
        </authorList>
    </citation>
    <scope>NUCLEOTIDE SEQUENCE [LARGE SCALE GENOMIC DNA]</scope>
    <source>
        <strain evidence="6">CCMP 1328</strain>
    </source>
</reference>
<name>A0A5J4Z300_PORPP</name>
<protein>
    <submittedName>
        <fullName evidence="5">Vesicle-associated membrane protein</fullName>
    </submittedName>
</protein>
<keyword evidence="3" id="KW-0472">Membrane</keyword>